<keyword evidence="3 6" id="KW-0472">Membrane</keyword>
<dbReference type="SUPFAM" id="SSF48726">
    <property type="entry name" value="Immunoglobulin"/>
    <property type="match status" value="2"/>
</dbReference>
<gene>
    <name evidence="8" type="primary">LOC114586664</name>
</gene>
<evidence type="ECO:0000259" key="7">
    <source>
        <dbReference type="PROSITE" id="PS50835"/>
    </source>
</evidence>
<evidence type="ECO:0000256" key="6">
    <source>
        <dbReference type="SAM" id="Phobius"/>
    </source>
</evidence>
<keyword evidence="6" id="KW-1133">Transmembrane helix</keyword>
<evidence type="ECO:0000313" key="9">
    <source>
        <dbReference type="Proteomes" id="UP000472272"/>
    </source>
</evidence>
<dbReference type="InterPro" id="IPR003599">
    <property type="entry name" value="Ig_sub"/>
</dbReference>
<dbReference type="Pfam" id="PF07686">
    <property type="entry name" value="V-set"/>
    <property type="match status" value="1"/>
</dbReference>
<feature type="region of interest" description="Disordered" evidence="5">
    <location>
        <begin position="298"/>
        <end position="334"/>
    </location>
</feature>
<dbReference type="CDD" id="cd00096">
    <property type="entry name" value="Ig"/>
    <property type="match status" value="1"/>
</dbReference>
<dbReference type="InterPro" id="IPR007110">
    <property type="entry name" value="Ig-like_dom"/>
</dbReference>
<dbReference type="InterPro" id="IPR036179">
    <property type="entry name" value="Ig-like_dom_sf"/>
</dbReference>
<dbReference type="GeneTree" id="ENSGT01030000234540"/>
<dbReference type="Ensembl" id="ENSPMRT00000029605.1">
    <property type="protein sequence ID" value="ENSPMRP00000027914.1"/>
    <property type="gene ID" value="ENSPMRG00000018021.1"/>
</dbReference>
<dbReference type="PROSITE" id="PS50835">
    <property type="entry name" value="IG_LIKE"/>
    <property type="match status" value="1"/>
</dbReference>
<comment type="subcellular location">
    <subcellularLocation>
        <location evidence="1">Membrane</location>
    </subcellularLocation>
</comment>
<keyword evidence="9" id="KW-1185">Reference proteome</keyword>
<dbReference type="InterPro" id="IPR015631">
    <property type="entry name" value="CD2/SLAM_rcpt"/>
</dbReference>
<evidence type="ECO:0000256" key="3">
    <source>
        <dbReference type="ARBA" id="ARBA00023136"/>
    </source>
</evidence>
<organism evidence="8 9">
    <name type="scientific">Podarcis muralis</name>
    <name type="common">Wall lizard</name>
    <name type="synonym">Lacerta muralis</name>
    <dbReference type="NCBI Taxonomy" id="64176"/>
    <lineage>
        <taxon>Eukaryota</taxon>
        <taxon>Metazoa</taxon>
        <taxon>Chordata</taxon>
        <taxon>Craniata</taxon>
        <taxon>Vertebrata</taxon>
        <taxon>Euteleostomi</taxon>
        <taxon>Lepidosauria</taxon>
        <taxon>Squamata</taxon>
        <taxon>Bifurcata</taxon>
        <taxon>Unidentata</taxon>
        <taxon>Episquamata</taxon>
        <taxon>Laterata</taxon>
        <taxon>Lacertibaenia</taxon>
        <taxon>Lacertidae</taxon>
        <taxon>Podarcis</taxon>
    </lineage>
</organism>
<proteinExistence type="predicted"/>
<dbReference type="PANTHER" id="PTHR12080:SF121">
    <property type="entry name" value="IG-LIKE DOMAIN-CONTAINING PROTEIN-RELATED"/>
    <property type="match status" value="1"/>
</dbReference>
<dbReference type="InterPro" id="IPR013783">
    <property type="entry name" value="Ig-like_fold"/>
</dbReference>
<evidence type="ECO:0000256" key="2">
    <source>
        <dbReference type="ARBA" id="ARBA00022729"/>
    </source>
</evidence>
<reference evidence="8" key="3">
    <citation type="submission" date="2025-09" db="UniProtKB">
        <authorList>
            <consortium name="Ensembl"/>
        </authorList>
    </citation>
    <scope>IDENTIFICATION</scope>
</reference>
<evidence type="ECO:0000256" key="5">
    <source>
        <dbReference type="SAM" id="MobiDB-lite"/>
    </source>
</evidence>
<feature type="transmembrane region" description="Helical" evidence="6">
    <location>
        <begin position="267"/>
        <end position="289"/>
    </location>
</feature>
<name>A0A670JWX9_PODMU</name>
<dbReference type="InterPro" id="IPR013106">
    <property type="entry name" value="Ig_V-set"/>
</dbReference>
<evidence type="ECO:0000256" key="4">
    <source>
        <dbReference type="ARBA" id="ARBA00023180"/>
    </source>
</evidence>
<dbReference type="PANTHER" id="PTHR12080">
    <property type="entry name" value="SIGNALING LYMPHOCYTIC ACTIVATION MOLECULE"/>
    <property type="match status" value="1"/>
</dbReference>
<protein>
    <submittedName>
        <fullName evidence="8">SLAM family member 9-like</fullName>
    </submittedName>
</protein>
<sequence length="334" mass="37392">MNDQCLCVLKRSPPRSRQKGAANGCKRSLELFLLTLSLLSSPSGTANIKVQNPHKEKLNGILGGCVLLPVSIPPLETLKTIEWDFQGGNGFKFQLAELRDGKLERPNPEDRFGPRLEKANETTLRIKDLEMDDSGIYSIKVRFISTQYEDYTFHLSVYEPVPEPKILSQVVSKSPDGCNVTLQCQVPGKGEFNISWKGGDAFRDLEDGSKSYHLSGNGNSLHLFWKLNSSEPNITCLVTNPADQKSISSNLLHICPTKGGNQPGLHWSWSWTFLIILFVILLLLAGFGLKTWKKRRKMPPNRATSMMPREEPLPELQYSEVAKRSPPEGDDDQV</sequence>
<reference evidence="8 9" key="1">
    <citation type="journal article" date="2019" name="Proc. Natl. Acad. Sci. U.S.A.">
        <title>Regulatory changes in pterin and carotenoid genes underlie balanced color polymorphisms in the wall lizard.</title>
        <authorList>
            <person name="Andrade P."/>
            <person name="Pinho C."/>
            <person name="Perez I de Lanuza G."/>
            <person name="Afonso S."/>
            <person name="Brejcha J."/>
            <person name="Rubin C.J."/>
            <person name="Wallerman O."/>
            <person name="Pereira P."/>
            <person name="Sabatino S.J."/>
            <person name="Bellati A."/>
            <person name="Pellitteri-Rosa D."/>
            <person name="Bosakova Z."/>
            <person name="Bunikis I."/>
            <person name="Carretero M.A."/>
            <person name="Feiner N."/>
            <person name="Marsik P."/>
            <person name="Pauperio F."/>
            <person name="Salvi D."/>
            <person name="Soler L."/>
            <person name="While G.M."/>
            <person name="Uller T."/>
            <person name="Font E."/>
            <person name="Andersson L."/>
            <person name="Carneiro M."/>
        </authorList>
    </citation>
    <scope>NUCLEOTIDE SEQUENCE</scope>
</reference>
<keyword evidence="2" id="KW-0732">Signal</keyword>
<keyword evidence="4" id="KW-0325">Glycoprotein</keyword>
<accession>A0A670JWX9</accession>
<evidence type="ECO:0000313" key="8">
    <source>
        <dbReference type="Ensembl" id="ENSPMRP00000027914.1"/>
    </source>
</evidence>
<evidence type="ECO:0000256" key="1">
    <source>
        <dbReference type="ARBA" id="ARBA00004370"/>
    </source>
</evidence>
<dbReference type="GO" id="GO:0016020">
    <property type="term" value="C:membrane"/>
    <property type="evidence" value="ECO:0007669"/>
    <property type="project" value="UniProtKB-SubCell"/>
</dbReference>
<reference evidence="8" key="2">
    <citation type="submission" date="2025-08" db="UniProtKB">
        <authorList>
            <consortium name="Ensembl"/>
        </authorList>
    </citation>
    <scope>IDENTIFICATION</scope>
</reference>
<feature type="domain" description="Ig-like" evidence="7">
    <location>
        <begin position="164"/>
        <end position="248"/>
    </location>
</feature>
<dbReference type="SMART" id="SM00409">
    <property type="entry name" value="IG"/>
    <property type="match status" value="2"/>
</dbReference>
<dbReference type="AlphaFoldDB" id="A0A670JWX9"/>
<keyword evidence="6" id="KW-0812">Transmembrane</keyword>
<dbReference type="Gene3D" id="2.60.40.10">
    <property type="entry name" value="Immunoglobulins"/>
    <property type="match status" value="2"/>
</dbReference>
<dbReference type="Proteomes" id="UP000472272">
    <property type="component" value="Chromosome 16"/>
</dbReference>